<name>A0AC59EXI5_9VIRU</name>
<dbReference type="Proteomes" id="UP000204225">
    <property type="component" value="Segment"/>
</dbReference>
<gene>
    <name evidence="1" type="ORF">PGCG_00380</name>
</gene>
<reference evidence="1 2" key="1">
    <citation type="journal article" date="2013" name="Proc. Natl. Acad. Sci. U.S.A.">
        <title>Genome of Phaeocystis globosa virus PgV-16T highlights the common ancestry of the largest known DNA viruses infecting eukaryotes.</title>
        <authorList>
            <person name="Santini S."/>
            <person name="Jeudy S."/>
            <person name="Bartoli J."/>
            <person name="Poirot O."/>
            <person name="Lescot M."/>
            <person name="Abergel C."/>
            <person name="Barbe V."/>
            <person name="Wommack K.E."/>
            <person name="Noordeloos A.A."/>
            <person name="Brussaard C.P."/>
            <person name="Claverie J.M."/>
        </authorList>
    </citation>
    <scope>NUCLEOTIDE SEQUENCE [LARGE SCALE GENOMIC DNA]</scope>
    <source>
        <strain evidence="1 2">16T</strain>
    </source>
</reference>
<evidence type="ECO:0000313" key="2">
    <source>
        <dbReference type="Proteomes" id="UP000204225"/>
    </source>
</evidence>
<sequence>MVDTCNICLDTEFIDSGTDERRKYISKCNHIFHYECIYNWVNRNNSCPVCRTPDLIDGIVNETTDTLSYYDDNEYDYIDYAMFLASIRNAVPNIGPLIHINEQYDQDFDFDTYIDRLNTLYISNITNTDNTSNIVYNLPDAAPVQQVRPTTFQIPTINTRPARTRTNHRLGSMNYRTF</sequence>
<evidence type="ECO:0000313" key="1">
    <source>
        <dbReference type="EMBL" id="AGM15685.1"/>
    </source>
</evidence>
<accession>A0AC59EXI5</accession>
<organism evidence="1 2">
    <name type="scientific">Phaeocystis globosa virus PgV-16T</name>
    <dbReference type="NCBI Taxonomy" id="3071227"/>
    <lineage>
        <taxon>Viruses</taxon>
        <taxon>Varidnaviria</taxon>
        <taxon>Bamfordvirae</taxon>
        <taxon>Nucleocytoviricota</taxon>
        <taxon>Megaviricetes</taxon>
        <taxon>Imitervirales</taxon>
        <taxon>Mesomimiviridae</taxon>
        <taxon>Tethysvirus</taxon>
        <taxon>Tethysvirus hollandense</taxon>
    </lineage>
</organism>
<protein>
    <submittedName>
        <fullName evidence="1">RING finger protein</fullName>
    </submittedName>
</protein>
<proteinExistence type="predicted"/>
<keyword evidence="2" id="KW-1185">Reference proteome</keyword>
<dbReference type="EMBL" id="KC662249">
    <property type="protein sequence ID" value="AGM15685.1"/>
    <property type="molecule type" value="Genomic_DNA"/>
</dbReference>